<protein>
    <submittedName>
        <fullName evidence="1">Uncharacterized protein</fullName>
    </submittedName>
</protein>
<sequence length="171" mass="19322">MTAAVVPDAQWVSVADAAVSAGLSETTIHRMCEDDELRWRWGSLNNQRARLVDLATLKARPQVSPASDVEWITAAEAAARLGVTAMTIHRHAMRHEMRWAWGVINGRRARLIDASTLGGDYRPRHLAAVVEEYDFFRSYGKSHQACIVRLAESFKVQPRTIERWLVERKTA</sequence>
<dbReference type="RefSeq" id="WP_259427857.1">
    <property type="nucleotide sequence ID" value="NZ_JANWTC010000006.1"/>
</dbReference>
<comment type="caution">
    <text evidence="1">The sequence shown here is derived from an EMBL/GenBank/DDBJ whole genome shotgun (WGS) entry which is preliminary data.</text>
</comment>
<name>A0ABT2FX22_9CORY</name>
<keyword evidence="2" id="KW-1185">Reference proteome</keyword>
<gene>
    <name evidence="1" type="ORF">NYP18_08955</name>
</gene>
<dbReference type="Proteomes" id="UP001205965">
    <property type="component" value="Unassembled WGS sequence"/>
</dbReference>
<evidence type="ECO:0000313" key="2">
    <source>
        <dbReference type="Proteomes" id="UP001205965"/>
    </source>
</evidence>
<reference evidence="1 2" key="1">
    <citation type="submission" date="2022-08" db="EMBL/GenBank/DDBJ databases">
        <title>YIM 101645 draft genome.</title>
        <authorList>
            <person name="Chen X."/>
        </authorList>
    </citation>
    <scope>NUCLEOTIDE SEQUENCE [LARGE SCALE GENOMIC DNA]</scope>
    <source>
        <strain evidence="1 2">YIM 101645</strain>
    </source>
</reference>
<organism evidence="1 2">
    <name type="scientific">Corynebacterium lemuris</name>
    <dbReference type="NCBI Taxonomy" id="1859292"/>
    <lineage>
        <taxon>Bacteria</taxon>
        <taxon>Bacillati</taxon>
        <taxon>Actinomycetota</taxon>
        <taxon>Actinomycetes</taxon>
        <taxon>Mycobacteriales</taxon>
        <taxon>Corynebacteriaceae</taxon>
        <taxon>Corynebacterium</taxon>
    </lineage>
</organism>
<proteinExistence type="predicted"/>
<accession>A0ABT2FX22</accession>
<dbReference type="EMBL" id="JANWTC010000006">
    <property type="protein sequence ID" value="MCS5479787.1"/>
    <property type="molecule type" value="Genomic_DNA"/>
</dbReference>
<evidence type="ECO:0000313" key="1">
    <source>
        <dbReference type="EMBL" id="MCS5479787.1"/>
    </source>
</evidence>